<dbReference type="eggNOG" id="COG1476">
    <property type="taxonomic scope" value="Bacteria"/>
</dbReference>
<protein>
    <submittedName>
        <fullName evidence="3">Helix-turn-helix domain protein</fullName>
    </submittedName>
</protein>
<accession>F3ZVU7</accession>
<sequence>MHSKYMMSDAIALLKERRNAKGLTQEQLAALIGVDRTTITKIENGSARPSVNNAKKIAQALDFDWTIFFNINDNQTSETA</sequence>
<dbReference type="GO" id="GO:0003677">
    <property type="term" value="F:DNA binding"/>
    <property type="evidence" value="ECO:0007669"/>
    <property type="project" value="UniProtKB-KW"/>
</dbReference>
<gene>
    <name evidence="3" type="ordered locus">Mahau_0098</name>
</gene>
<dbReference type="Gene3D" id="1.10.260.40">
    <property type="entry name" value="lambda repressor-like DNA-binding domains"/>
    <property type="match status" value="1"/>
</dbReference>
<dbReference type="STRING" id="697281.Mahau_0098"/>
<name>F3ZVU7_MAHA5</name>
<keyword evidence="1" id="KW-0238">DNA-binding</keyword>
<dbReference type="AlphaFoldDB" id="F3ZVU7"/>
<proteinExistence type="predicted"/>
<dbReference type="RefSeq" id="WP_013779755.1">
    <property type="nucleotide sequence ID" value="NC_015520.1"/>
</dbReference>
<feature type="domain" description="HTH cro/C1-type" evidence="2">
    <location>
        <begin position="14"/>
        <end position="68"/>
    </location>
</feature>
<dbReference type="SUPFAM" id="SSF47413">
    <property type="entry name" value="lambda repressor-like DNA-binding domains"/>
    <property type="match status" value="1"/>
</dbReference>
<reference evidence="3 4" key="2">
    <citation type="journal article" date="2011" name="Stand. Genomic Sci.">
        <title>Complete genome sequence of Mahella australiensis type strain (50-1 BON).</title>
        <authorList>
            <person name="Sikorski J."/>
            <person name="Teshima H."/>
            <person name="Nolan M."/>
            <person name="Lucas S."/>
            <person name="Hammon N."/>
            <person name="Deshpande S."/>
            <person name="Cheng J.F."/>
            <person name="Pitluck S."/>
            <person name="Liolios K."/>
            <person name="Pagani I."/>
            <person name="Ivanova N."/>
            <person name="Huntemann M."/>
            <person name="Mavromatis K."/>
            <person name="Ovchinikova G."/>
            <person name="Pati A."/>
            <person name="Tapia R."/>
            <person name="Han C."/>
            <person name="Goodwin L."/>
            <person name="Chen A."/>
            <person name="Palaniappan K."/>
            <person name="Land M."/>
            <person name="Hauser L."/>
            <person name="Ngatchou-Djao O.D."/>
            <person name="Rohde M."/>
            <person name="Pukall R."/>
            <person name="Spring S."/>
            <person name="Abt B."/>
            <person name="Goker M."/>
            <person name="Detter J.C."/>
            <person name="Woyke T."/>
            <person name="Bristow J."/>
            <person name="Markowitz V."/>
            <person name="Hugenholtz P."/>
            <person name="Eisen J.A."/>
            <person name="Kyrpides N.C."/>
            <person name="Klenk H.P."/>
            <person name="Lapidus A."/>
        </authorList>
    </citation>
    <scope>NUCLEOTIDE SEQUENCE [LARGE SCALE GENOMIC DNA]</scope>
    <source>
        <strain evidence="4">DSM 15567 / CIP 107919 / 50-1 BON</strain>
    </source>
</reference>
<evidence type="ECO:0000259" key="2">
    <source>
        <dbReference type="PROSITE" id="PS50943"/>
    </source>
</evidence>
<dbReference type="OrthoDB" id="114637at2"/>
<dbReference type="SMART" id="SM00530">
    <property type="entry name" value="HTH_XRE"/>
    <property type="match status" value="1"/>
</dbReference>
<dbReference type="KEGG" id="mas:Mahau_0098"/>
<evidence type="ECO:0000256" key="1">
    <source>
        <dbReference type="ARBA" id="ARBA00023125"/>
    </source>
</evidence>
<dbReference type="CDD" id="cd00093">
    <property type="entry name" value="HTH_XRE"/>
    <property type="match status" value="1"/>
</dbReference>
<dbReference type="InterPro" id="IPR001387">
    <property type="entry name" value="Cro/C1-type_HTH"/>
</dbReference>
<organism evidence="3 4">
    <name type="scientific">Mahella australiensis (strain DSM 15567 / CIP 107919 / 50-1 BON)</name>
    <dbReference type="NCBI Taxonomy" id="697281"/>
    <lineage>
        <taxon>Bacteria</taxon>
        <taxon>Bacillati</taxon>
        <taxon>Bacillota</taxon>
        <taxon>Clostridia</taxon>
        <taxon>Thermoanaerobacterales</taxon>
        <taxon>Thermoanaerobacterales Family IV. Incertae Sedis</taxon>
        <taxon>Mahella</taxon>
    </lineage>
</organism>
<evidence type="ECO:0000313" key="4">
    <source>
        <dbReference type="Proteomes" id="UP000008457"/>
    </source>
</evidence>
<reference evidence="4" key="1">
    <citation type="submission" date="2010-11" db="EMBL/GenBank/DDBJ databases">
        <title>The complete genome of Mahella australiensis DSM 15567.</title>
        <authorList>
            <consortium name="US DOE Joint Genome Institute (JGI-PGF)"/>
            <person name="Lucas S."/>
            <person name="Copeland A."/>
            <person name="Lapidus A."/>
            <person name="Bruce D."/>
            <person name="Goodwin L."/>
            <person name="Pitluck S."/>
            <person name="Kyrpides N."/>
            <person name="Mavromatis K."/>
            <person name="Pagani I."/>
            <person name="Ivanova N."/>
            <person name="Teshima H."/>
            <person name="Brettin T."/>
            <person name="Detter J.C."/>
            <person name="Han C."/>
            <person name="Tapia R."/>
            <person name="Land M."/>
            <person name="Hauser L."/>
            <person name="Markowitz V."/>
            <person name="Cheng J.-F."/>
            <person name="Hugenholtz P."/>
            <person name="Woyke T."/>
            <person name="Wu D."/>
            <person name="Spring S."/>
            <person name="Pukall R."/>
            <person name="Steenblock K."/>
            <person name="Schneider S."/>
            <person name="Klenk H.-P."/>
            <person name="Eisen J.A."/>
        </authorList>
    </citation>
    <scope>NUCLEOTIDE SEQUENCE [LARGE SCALE GENOMIC DNA]</scope>
    <source>
        <strain evidence="4">DSM 15567 / CIP 107919 / 50-1 BON</strain>
    </source>
</reference>
<dbReference type="EMBL" id="CP002360">
    <property type="protein sequence ID" value="AEE95321.1"/>
    <property type="molecule type" value="Genomic_DNA"/>
</dbReference>
<dbReference type="InterPro" id="IPR010982">
    <property type="entry name" value="Lambda_DNA-bd_dom_sf"/>
</dbReference>
<dbReference type="PANTHER" id="PTHR46558">
    <property type="entry name" value="TRACRIPTIONAL REGULATORY PROTEIN-RELATED-RELATED"/>
    <property type="match status" value="1"/>
</dbReference>
<dbReference type="Pfam" id="PF01381">
    <property type="entry name" value="HTH_3"/>
    <property type="match status" value="1"/>
</dbReference>
<keyword evidence="4" id="KW-1185">Reference proteome</keyword>
<dbReference type="PANTHER" id="PTHR46558:SF11">
    <property type="entry name" value="HTH-TYPE TRANSCRIPTIONAL REGULATOR XRE"/>
    <property type="match status" value="1"/>
</dbReference>
<dbReference type="HOGENOM" id="CLU_066192_44_5_9"/>
<dbReference type="Proteomes" id="UP000008457">
    <property type="component" value="Chromosome"/>
</dbReference>
<dbReference type="PROSITE" id="PS50943">
    <property type="entry name" value="HTH_CROC1"/>
    <property type="match status" value="1"/>
</dbReference>
<evidence type="ECO:0000313" key="3">
    <source>
        <dbReference type="EMBL" id="AEE95321.1"/>
    </source>
</evidence>